<proteinExistence type="predicted"/>
<dbReference type="Pfam" id="PF01344">
    <property type="entry name" value="Kelch_1"/>
    <property type="match status" value="1"/>
</dbReference>
<accession>A0A2B5ILZ3</accession>
<comment type="caution">
    <text evidence="1">The sequence shown here is derived from an EMBL/GenBank/DDBJ whole genome shotgun (WGS) entry which is preliminary data.</text>
</comment>
<name>A0A2B5ILZ3_9BACI</name>
<sequence length="25" mass="2728">MGKSGVEGELVKTVEIYNPSTDTWS</sequence>
<evidence type="ECO:0000313" key="2">
    <source>
        <dbReference type="Proteomes" id="UP000223472"/>
    </source>
</evidence>
<gene>
    <name evidence="1" type="ORF">COM27_25270</name>
</gene>
<dbReference type="RefSeq" id="WP_087985489.1">
    <property type="nucleotide sequence ID" value="NZ_JARMNB010000063.1"/>
</dbReference>
<organism evidence="1 2">
    <name type="scientific">Bacillus wiedmannii</name>
    <dbReference type="NCBI Taxonomy" id="1890302"/>
    <lineage>
        <taxon>Bacteria</taxon>
        <taxon>Bacillati</taxon>
        <taxon>Bacillota</taxon>
        <taxon>Bacilli</taxon>
        <taxon>Bacillales</taxon>
        <taxon>Bacillaceae</taxon>
        <taxon>Bacillus</taxon>
        <taxon>Bacillus cereus group</taxon>
    </lineage>
</organism>
<evidence type="ECO:0000313" key="1">
    <source>
        <dbReference type="EMBL" id="PGD30315.1"/>
    </source>
</evidence>
<dbReference type="AlphaFoldDB" id="A0A2B5ILZ3"/>
<reference evidence="1 2" key="1">
    <citation type="submission" date="2017-09" db="EMBL/GenBank/DDBJ databases">
        <title>Large-scale bioinformatics analysis of Bacillus genomes uncovers conserved roles of natural products in bacterial physiology.</title>
        <authorList>
            <consortium name="Agbiome Team Llc"/>
            <person name="Bleich R.M."/>
            <person name="Grubbs K.J."/>
            <person name="Santa Maria K.C."/>
            <person name="Allen S.E."/>
            <person name="Farag S."/>
            <person name="Shank E.A."/>
            <person name="Bowers A."/>
        </authorList>
    </citation>
    <scope>NUCLEOTIDE SEQUENCE [LARGE SCALE GENOMIC DNA]</scope>
    <source>
        <strain evidence="1 2">AFS065610</strain>
    </source>
</reference>
<dbReference type="InterPro" id="IPR006652">
    <property type="entry name" value="Kelch_1"/>
</dbReference>
<dbReference type="EMBL" id="NVIY01000046">
    <property type="protein sequence ID" value="PGD30315.1"/>
    <property type="molecule type" value="Genomic_DNA"/>
</dbReference>
<dbReference type="Proteomes" id="UP000223472">
    <property type="component" value="Unassembled WGS sequence"/>
</dbReference>
<protein>
    <submittedName>
        <fullName evidence="1">Uncharacterized protein</fullName>
    </submittedName>
</protein>